<name>A0A7J6MGU1_PERCH</name>
<feature type="chain" id="PRO_5029630600" evidence="1">
    <location>
        <begin position="22"/>
        <end position="139"/>
    </location>
</feature>
<gene>
    <name evidence="2" type="ORF">FOL47_002133</name>
</gene>
<dbReference type="AlphaFoldDB" id="A0A7J6MGU1"/>
<sequence>MTKLLQLLSLVIVVLVIPGYAQNHTFKGVYTTKASALTVEITYDESKPQTMVVYLEDSKDKHTFNVKARKNPHHKDKYKLEWEPADHKLMVPFLKRLEEKYRIAMHVVVFADKWAQASLYMFAKKGGPPPLPFVLKPVS</sequence>
<protein>
    <submittedName>
        <fullName evidence="2">Uncharacterized protein</fullName>
    </submittedName>
</protein>
<dbReference type="Proteomes" id="UP000591131">
    <property type="component" value="Unassembled WGS sequence"/>
</dbReference>
<evidence type="ECO:0000313" key="2">
    <source>
        <dbReference type="EMBL" id="KAF4670201.1"/>
    </source>
</evidence>
<dbReference type="EMBL" id="JAAPAO010000156">
    <property type="protein sequence ID" value="KAF4670201.1"/>
    <property type="molecule type" value="Genomic_DNA"/>
</dbReference>
<proteinExistence type="predicted"/>
<keyword evidence="1" id="KW-0732">Signal</keyword>
<feature type="signal peptide" evidence="1">
    <location>
        <begin position="1"/>
        <end position="21"/>
    </location>
</feature>
<reference evidence="2 3" key="1">
    <citation type="submission" date="2020-04" db="EMBL/GenBank/DDBJ databases">
        <title>Perkinsus chesapeaki whole genome sequence.</title>
        <authorList>
            <person name="Bogema D.R."/>
        </authorList>
    </citation>
    <scope>NUCLEOTIDE SEQUENCE [LARGE SCALE GENOMIC DNA]</scope>
    <source>
        <strain evidence="2">ATCC PRA-425</strain>
    </source>
</reference>
<comment type="caution">
    <text evidence="2">The sequence shown here is derived from an EMBL/GenBank/DDBJ whole genome shotgun (WGS) entry which is preliminary data.</text>
</comment>
<evidence type="ECO:0000256" key="1">
    <source>
        <dbReference type="SAM" id="SignalP"/>
    </source>
</evidence>
<keyword evidence="3" id="KW-1185">Reference proteome</keyword>
<evidence type="ECO:0000313" key="3">
    <source>
        <dbReference type="Proteomes" id="UP000591131"/>
    </source>
</evidence>
<organism evidence="2 3">
    <name type="scientific">Perkinsus chesapeaki</name>
    <name type="common">Clam parasite</name>
    <name type="synonym">Perkinsus andrewsi</name>
    <dbReference type="NCBI Taxonomy" id="330153"/>
    <lineage>
        <taxon>Eukaryota</taxon>
        <taxon>Sar</taxon>
        <taxon>Alveolata</taxon>
        <taxon>Perkinsozoa</taxon>
        <taxon>Perkinsea</taxon>
        <taxon>Perkinsida</taxon>
        <taxon>Perkinsidae</taxon>
        <taxon>Perkinsus</taxon>
    </lineage>
</organism>
<accession>A0A7J6MGU1</accession>